<feature type="region of interest" description="Disordered" evidence="1">
    <location>
        <begin position="1"/>
        <end position="22"/>
    </location>
</feature>
<keyword evidence="2" id="KW-1133">Transmembrane helix</keyword>
<feature type="region of interest" description="Disordered" evidence="1">
    <location>
        <begin position="111"/>
        <end position="130"/>
    </location>
</feature>
<keyword evidence="4" id="KW-1185">Reference proteome</keyword>
<organism evidence="3 4">
    <name type="scientific">Ammonicoccus fulvus</name>
    <dbReference type="NCBI Taxonomy" id="3138240"/>
    <lineage>
        <taxon>Bacteria</taxon>
        <taxon>Bacillati</taxon>
        <taxon>Actinomycetota</taxon>
        <taxon>Actinomycetes</taxon>
        <taxon>Propionibacteriales</taxon>
        <taxon>Propionibacteriaceae</taxon>
        <taxon>Ammonicoccus</taxon>
    </lineage>
</organism>
<evidence type="ECO:0000313" key="4">
    <source>
        <dbReference type="Proteomes" id="UP001442841"/>
    </source>
</evidence>
<reference evidence="3 4" key="1">
    <citation type="submission" date="2024-04" db="EMBL/GenBank/DDBJ databases">
        <title>Isolation of an actinomycete strain from pig manure.</title>
        <authorList>
            <person name="Gong T."/>
            <person name="Yu Z."/>
            <person name="An M."/>
            <person name="Wei C."/>
            <person name="Yang W."/>
            <person name="Liu L."/>
        </authorList>
    </citation>
    <scope>NUCLEOTIDE SEQUENCE [LARGE SCALE GENOMIC DNA]</scope>
    <source>
        <strain evidence="3 4">ZF39</strain>
    </source>
</reference>
<accession>A0ABZ3FQ67</accession>
<sequence length="291" mass="30965">MSKQPSTPGAGPTWPGLELTPTWPDDPVKVGDFWLDGRVVTRPSGVAWAAHGDGLLHPTRQEETDPDHKVILVQLSEGAAADKAARDRFAGLVNQLHIDVVLARGGHEQDQGRLGRRFRNEDDDPVDPDEDHPLAPWVALAYAGDDGLVRLADDLLAQVDLLDLPHLGRPAGPDFRLHWIDRNRPGTNRIWPLPWPGRYDRAGWVTILVSWLLMLLMAAIAVIIAILVFRNAPPQAPPPQAGQTASPGGTGSATATLSPSPGGTPTATSSPSPSPGDTPSGGGTPTPPSRL</sequence>
<name>A0ABZ3FQ67_9ACTN</name>
<dbReference type="EMBL" id="CP154795">
    <property type="protein sequence ID" value="XAN08203.1"/>
    <property type="molecule type" value="Genomic_DNA"/>
</dbReference>
<evidence type="ECO:0000256" key="2">
    <source>
        <dbReference type="SAM" id="Phobius"/>
    </source>
</evidence>
<evidence type="ECO:0000256" key="1">
    <source>
        <dbReference type="SAM" id="MobiDB-lite"/>
    </source>
</evidence>
<feature type="transmembrane region" description="Helical" evidence="2">
    <location>
        <begin position="204"/>
        <end position="229"/>
    </location>
</feature>
<evidence type="ECO:0000313" key="3">
    <source>
        <dbReference type="EMBL" id="XAN08203.1"/>
    </source>
</evidence>
<feature type="region of interest" description="Disordered" evidence="1">
    <location>
        <begin position="235"/>
        <end position="291"/>
    </location>
</feature>
<dbReference type="Proteomes" id="UP001442841">
    <property type="component" value="Chromosome"/>
</dbReference>
<feature type="compositionally biased region" description="Low complexity" evidence="1">
    <location>
        <begin position="258"/>
        <end position="278"/>
    </location>
</feature>
<feature type="compositionally biased region" description="Acidic residues" evidence="1">
    <location>
        <begin position="121"/>
        <end position="130"/>
    </location>
</feature>
<keyword evidence="2" id="KW-0812">Transmembrane</keyword>
<gene>
    <name evidence="3" type="ORF">AADG42_13115</name>
</gene>
<dbReference type="RefSeq" id="WP_425309658.1">
    <property type="nucleotide sequence ID" value="NZ_CP154795.1"/>
</dbReference>
<protein>
    <submittedName>
        <fullName evidence="3">Uncharacterized protein</fullName>
    </submittedName>
</protein>
<proteinExistence type="predicted"/>
<keyword evidence="2" id="KW-0472">Membrane</keyword>